<organism evidence="2 3">
    <name type="scientific">Albidovulum denitrificans</name>
    <dbReference type="NCBI Taxonomy" id="404881"/>
    <lineage>
        <taxon>Bacteria</taxon>
        <taxon>Pseudomonadati</taxon>
        <taxon>Pseudomonadota</taxon>
        <taxon>Alphaproteobacteria</taxon>
        <taxon>Rhodobacterales</taxon>
        <taxon>Paracoccaceae</taxon>
        <taxon>Albidovulum</taxon>
    </lineage>
</organism>
<dbReference type="InterPro" id="IPR011991">
    <property type="entry name" value="ArsR-like_HTH"/>
</dbReference>
<proteinExistence type="predicted"/>
<evidence type="ECO:0000259" key="1">
    <source>
        <dbReference type="Pfam" id="PF01022"/>
    </source>
</evidence>
<protein>
    <submittedName>
        <fullName evidence="2">MarR family protein</fullName>
    </submittedName>
</protein>
<dbReference type="InterPro" id="IPR001845">
    <property type="entry name" value="HTH_ArsR_DNA-bd_dom"/>
</dbReference>
<keyword evidence="3" id="KW-1185">Reference proteome</keyword>
<dbReference type="AlphaFoldDB" id="A0A2S8S6I3"/>
<gene>
    <name evidence="2" type="ORF">LX70_02649</name>
</gene>
<dbReference type="InterPro" id="IPR036390">
    <property type="entry name" value="WH_DNA-bd_sf"/>
</dbReference>
<evidence type="ECO:0000313" key="3">
    <source>
        <dbReference type="Proteomes" id="UP000238338"/>
    </source>
</evidence>
<dbReference type="Proteomes" id="UP000238338">
    <property type="component" value="Unassembled WGS sequence"/>
</dbReference>
<comment type="caution">
    <text evidence="2">The sequence shown here is derived from an EMBL/GenBank/DDBJ whole genome shotgun (WGS) entry which is preliminary data.</text>
</comment>
<dbReference type="Pfam" id="PF01022">
    <property type="entry name" value="HTH_5"/>
    <property type="match status" value="1"/>
</dbReference>
<feature type="domain" description="HTH arsR-type" evidence="1">
    <location>
        <begin position="38"/>
        <end position="77"/>
    </location>
</feature>
<accession>A0A2S8S6I3</accession>
<dbReference type="RefSeq" id="WP_105515227.1">
    <property type="nucleotide sequence ID" value="NZ_PVEP01000005.1"/>
</dbReference>
<dbReference type="SUPFAM" id="SSF46785">
    <property type="entry name" value="Winged helix' DNA-binding domain"/>
    <property type="match status" value="1"/>
</dbReference>
<dbReference type="Gene3D" id="1.10.10.10">
    <property type="entry name" value="Winged helix-like DNA-binding domain superfamily/Winged helix DNA-binding domain"/>
    <property type="match status" value="1"/>
</dbReference>
<evidence type="ECO:0000313" key="2">
    <source>
        <dbReference type="EMBL" id="PQV56383.1"/>
    </source>
</evidence>
<dbReference type="CDD" id="cd00090">
    <property type="entry name" value="HTH_ARSR"/>
    <property type="match status" value="1"/>
</dbReference>
<dbReference type="InterPro" id="IPR036388">
    <property type="entry name" value="WH-like_DNA-bd_sf"/>
</dbReference>
<reference evidence="2 3" key="1">
    <citation type="submission" date="2018-02" db="EMBL/GenBank/DDBJ databases">
        <title>Genomic Encyclopedia of Archaeal and Bacterial Type Strains, Phase II (KMG-II): from individual species to whole genera.</title>
        <authorList>
            <person name="Goeker M."/>
        </authorList>
    </citation>
    <scope>NUCLEOTIDE SEQUENCE [LARGE SCALE GENOMIC DNA]</scope>
    <source>
        <strain evidence="2 3">DSM 18921</strain>
    </source>
</reference>
<dbReference type="GO" id="GO:0003700">
    <property type="term" value="F:DNA-binding transcription factor activity"/>
    <property type="evidence" value="ECO:0007669"/>
    <property type="project" value="InterPro"/>
</dbReference>
<dbReference type="EMBL" id="PVEP01000005">
    <property type="protein sequence ID" value="PQV56383.1"/>
    <property type="molecule type" value="Genomic_DNA"/>
</dbReference>
<sequence length="101" mass="10468">MNEIEYAGLLRKSAMETARRMRKGGPGGEVRIWGSLKADILEELTGRPKSAAEIASHLGKDTSSVSSTLLRLEQEGLAVRSGTAIGGNGKAVTAWAGGAAS</sequence>
<name>A0A2S8S6I3_9RHOB</name>